<evidence type="ECO:0000313" key="1">
    <source>
        <dbReference type="EMBL" id="SDO02751.1"/>
    </source>
</evidence>
<dbReference type="OrthoDB" id="5182811at2"/>
<gene>
    <name evidence="1" type="ORF">SAMN05660199_01160</name>
</gene>
<proteinExistence type="predicted"/>
<dbReference type="InterPro" id="IPR010982">
    <property type="entry name" value="Lambda_DNA-bd_dom_sf"/>
</dbReference>
<dbReference type="Proteomes" id="UP000199088">
    <property type="component" value="Unassembled WGS sequence"/>
</dbReference>
<organism evidence="1 2">
    <name type="scientific">Klenkia soli</name>
    <dbReference type="NCBI Taxonomy" id="1052260"/>
    <lineage>
        <taxon>Bacteria</taxon>
        <taxon>Bacillati</taxon>
        <taxon>Actinomycetota</taxon>
        <taxon>Actinomycetes</taxon>
        <taxon>Geodermatophilales</taxon>
        <taxon>Geodermatophilaceae</taxon>
        <taxon>Klenkia</taxon>
    </lineage>
</organism>
<dbReference type="GO" id="GO:0003677">
    <property type="term" value="F:DNA binding"/>
    <property type="evidence" value="ECO:0007669"/>
    <property type="project" value="InterPro"/>
</dbReference>
<dbReference type="AlphaFoldDB" id="A0A1H0G7B6"/>
<dbReference type="SUPFAM" id="SSF47413">
    <property type="entry name" value="lambda repressor-like DNA-binding domains"/>
    <property type="match status" value="1"/>
</dbReference>
<name>A0A1H0G7B6_9ACTN</name>
<protein>
    <submittedName>
        <fullName evidence="1">Uncharacterized protein</fullName>
    </submittedName>
</protein>
<evidence type="ECO:0000313" key="2">
    <source>
        <dbReference type="Proteomes" id="UP000199088"/>
    </source>
</evidence>
<keyword evidence="2" id="KW-1185">Reference proteome</keyword>
<dbReference type="EMBL" id="FNIR01000003">
    <property type="protein sequence ID" value="SDO02751.1"/>
    <property type="molecule type" value="Genomic_DNA"/>
</dbReference>
<reference evidence="2" key="1">
    <citation type="submission" date="2016-10" db="EMBL/GenBank/DDBJ databases">
        <authorList>
            <person name="Varghese N."/>
            <person name="Submissions S."/>
        </authorList>
    </citation>
    <scope>NUCLEOTIDE SEQUENCE [LARGE SCALE GENOMIC DNA]</scope>
    <source>
        <strain evidence="2">DSM 45843</strain>
    </source>
</reference>
<sequence>MRAVPISLDASAADDSAAILSPESSDLACSLVVWLDDATSLPLRVLDRYLGSLTVDAGELDAAERGQPVLTHADERAVQRARLQDILDVFVAARWAPEGAGNLKELLGAADVKELAQALQEPPRTVIALRRGRASLSPEQAERLAPVIHLPVETLLAANPSLPEDLVADLDHPAYRAKVVALAERRNVDETEAWLTAGFAVAAVAHRQTEGEKPAWTDRLDRYFALVLDEP</sequence>
<dbReference type="RefSeq" id="WP_091241329.1">
    <property type="nucleotide sequence ID" value="NZ_FNIR01000003.1"/>
</dbReference>
<accession>A0A1H0G7B6</accession>
<dbReference type="STRING" id="1052260.SAMN05660199_01160"/>